<feature type="compositionally biased region" description="Basic residues" evidence="10">
    <location>
        <begin position="64"/>
        <end position="73"/>
    </location>
</feature>
<dbReference type="SUPFAM" id="SSF54928">
    <property type="entry name" value="RNA-binding domain, RBD"/>
    <property type="match status" value="1"/>
</dbReference>
<dbReference type="InterPro" id="IPR034777">
    <property type="entry name" value="Nop12_RRM1"/>
</dbReference>
<dbReference type="AlphaFoldDB" id="A0A0W0D595"/>
<evidence type="ECO:0000313" key="12">
    <source>
        <dbReference type="EMBL" id="KTB12384.1"/>
    </source>
</evidence>
<dbReference type="CDD" id="cd12670">
    <property type="entry name" value="RRM2_Nop12p_like"/>
    <property type="match status" value="1"/>
</dbReference>
<evidence type="ECO:0000256" key="3">
    <source>
        <dbReference type="ARBA" id="ARBA00007077"/>
    </source>
</evidence>
<dbReference type="EMBL" id="LLZZ01000022">
    <property type="protein sequence ID" value="KTB12384.1"/>
    <property type="molecule type" value="Genomic_DNA"/>
</dbReference>
<dbReference type="InterPro" id="IPR047189">
    <property type="entry name" value="RRM2_Nop12p-like"/>
</dbReference>
<protein>
    <recommendedName>
        <fullName evidence="4">Nucleolar protein 12</fullName>
    </recommendedName>
</protein>
<feature type="region of interest" description="Disordered" evidence="10">
    <location>
        <begin position="42"/>
        <end position="104"/>
    </location>
</feature>
<accession>A0A0W0D595</accession>
<dbReference type="GO" id="GO:0000463">
    <property type="term" value="P:maturation of LSU-rRNA from tricistronic rRNA transcript (SSU-rRNA, 5.8S rRNA, LSU-rRNA)"/>
    <property type="evidence" value="ECO:0007669"/>
    <property type="project" value="EnsemblFungi"/>
</dbReference>
<dbReference type="PANTHER" id="PTHR23236:SF25">
    <property type="entry name" value="RNA-BINDING PROTEIN 34"/>
    <property type="match status" value="1"/>
</dbReference>
<evidence type="ECO:0000256" key="4">
    <source>
        <dbReference type="ARBA" id="ARBA00015520"/>
    </source>
</evidence>
<dbReference type="CDD" id="cd12669">
    <property type="entry name" value="RRM1_Nop12p_like"/>
    <property type="match status" value="1"/>
</dbReference>
<evidence type="ECO:0000256" key="1">
    <source>
        <dbReference type="ARBA" id="ARBA00002475"/>
    </source>
</evidence>
<dbReference type="VEuPathDB" id="FungiDB:GWK60_F00847"/>
<evidence type="ECO:0000259" key="11">
    <source>
        <dbReference type="PROSITE" id="PS50102"/>
    </source>
</evidence>
<dbReference type="GO" id="GO:0005730">
    <property type="term" value="C:nucleolus"/>
    <property type="evidence" value="ECO:0007669"/>
    <property type="project" value="UniProtKB-SubCell"/>
</dbReference>
<evidence type="ECO:0000256" key="2">
    <source>
        <dbReference type="ARBA" id="ARBA00004604"/>
    </source>
</evidence>
<keyword evidence="7 9" id="KW-0694">RNA-binding</keyword>
<dbReference type="GO" id="GO:0030684">
    <property type="term" value="C:preribosome"/>
    <property type="evidence" value="ECO:0007669"/>
    <property type="project" value="EnsemblFungi"/>
</dbReference>
<feature type="compositionally biased region" description="Acidic residues" evidence="10">
    <location>
        <begin position="47"/>
        <end position="58"/>
    </location>
</feature>
<evidence type="ECO:0000256" key="8">
    <source>
        <dbReference type="ARBA" id="ARBA00023242"/>
    </source>
</evidence>
<name>A0A0W0D595_CANGB</name>
<feature type="compositionally biased region" description="Basic and acidic residues" evidence="10">
    <location>
        <begin position="87"/>
        <end position="104"/>
    </location>
</feature>
<comment type="similarity">
    <text evidence="3">Belongs to the RRM RBM34 family.</text>
</comment>
<feature type="domain" description="RRM" evidence="11">
    <location>
        <begin position="228"/>
        <end position="312"/>
    </location>
</feature>
<dbReference type="PROSITE" id="PS50102">
    <property type="entry name" value="RRM"/>
    <property type="match status" value="1"/>
</dbReference>
<reference evidence="12 13" key="1">
    <citation type="submission" date="2015-10" db="EMBL/GenBank/DDBJ databases">
        <title>Draft genomes sequences of Candida glabrata isolates 1A, 1B, 2A, 2B, 3A and 3B.</title>
        <authorList>
            <person name="Haavelsrud O.E."/>
            <person name="Gaustad P."/>
        </authorList>
    </citation>
    <scope>NUCLEOTIDE SEQUENCE [LARGE SCALE GENOMIC DNA]</scope>
    <source>
        <strain evidence="12">910700640</strain>
    </source>
</reference>
<proteinExistence type="inferred from homology"/>
<feature type="region of interest" description="Disordered" evidence="10">
    <location>
        <begin position="361"/>
        <end position="396"/>
    </location>
</feature>
<organism evidence="12 13">
    <name type="scientific">Candida glabrata</name>
    <name type="common">Yeast</name>
    <name type="synonym">Torulopsis glabrata</name>
    <dbReference type="NCBI Taxonomy" id="5478"/>
    <lineage>
        <taxon>Eukaryota</taxon>
        <taxon>Fungi</taxon>
        <taxon>Dikarya</taxon>
        <taxon>Ascomycota</taxon>
        <taxon>Saccharomycotina</taxon>
        <taxon>Saccharomycetes</taxon>
        <taxon>Saccharomycetales</taxon>
        <taxon>Saccharomycetaceae</taxon>
        <taxon>Nakaseomyces</taxon>
    </lineage>
</organism>
<evidence type="ECO:0000256" key="9">
    <source>
        <dbReference type="PROSITE-ProRule" id="PRU00176"/>
    </source>
</evidence>
<dbReference type="GO" id="GO:0019843">
    <property type="term" value="F:rRNA binding"/>
    <property type="evidence" value="ECO:0007669"/>
    <property type="project" value="EnsemblFungi"/>
</dbReference>
<dbReference type="InterPro" id="IPR000504">
    <property type="entry name" value="RRM_dom"/>
</dbReference>
<dbReference type="PANTHER" id="PTHR23236">
    <property type="entry name" value="EUKARYOTIC TRANSLATION INITIATION FACTOR 4B/4H"/>
    <property type="match status" value="1"/>
</dbReference>
<dbReference type="VEuPathDB" id="FungiDB:B1J91_F01023g"/>
<comment type="subcellular location">
    <subcellularLocation>
        <location evidence="2">Nucleus</location>
        <location evidence="2">Nucleolus</location>
    </subcellularLocation>
</comment>
<sequence>MNLFPETVATDDKVSQLFKTSNALDKKATPLIKVQKIEVIQKTDKDADGDEKMEDAASDDAKVKKPSKKKLAKKNKETKTPEQVPEEPEKLVEEGKEAKKSTKEDEIEKASRTIFVGNLSNEVIISKSTYKLFQKLFNNIDDDDENKKLPIQSIRFRSVSFEDALPRKVAFVQQKLHKSRASVNAYIVYKEQSPLLNKLIKRLNGQVFSNRHLRVDSITHPAPHDKQRSVFVGNLDFEEDEESLWKHFGACGSIEYVRIVRDPKTNMGKGFAYVQFNELQSVSKALLLNEKPMISQNEHLKKRKLRVTRCKNIRKVEPTLKSGKYMTDGQKTKLGRAKKILNKAERSKLLKELTVEGIRATKDDSKPVLKKGKKERSKTGRVTKRSQAFKKSQQKK</sequence>
<gene>
    <name evidence="12" type="ORF">AO440_001146</name>
</gene>
<dbReference type="Gene3D" id="3.30.70.330">
    <property type="match status" value="2"/>
</dbReference>
<comment type="function">
    <text evidence="1">Involved in pre-25S rRNA processing.</text>
</comment>
<dbReference type="InterPro" id="IPR035979">
    <property type="entry name" value="RBD_domain_sf"/>
</dbReference>
<comment type="caution">
    <text evidence="12">The sequence shown here is derived from an EMBL/GenBank/DDBJ whole genome shotgun (WGS) entry which is preliminary data.</text>
</comment>
<feature type="compositionally biased region" description="Basic residues" evidence="10">
    <location>
        <begin position="368"/>
        <end position="396"/>
    </location>
</feature>
<dbReference type="OrthoDB" id="442677at2759"/>
<keyword evidence="8" id="KW-0539">Nucleus</keyword>
<dbReference type="VEuPathDB" id="FungiDB:CAGL0F01023g"/>
<keyword evidence="6" id="KW-0698">rRNA processing</keyword>
<evidence type="ECO:0000256" key="6">
    <source>
        <dbReference type="ARBA" id="ARBA00022552"/>
    </source>
</evidence>
<evidence type="ECO:0000256" key="10">
    <source>
        <dbReference type="SAM" id="MobiDB-lite"/>
    </source>
</evidence>
<dbReference type="Pfam" id="PF00076">
    <property type="entry name" value="RRM_1"/>
    <property type="match status" value="1"/>
</dbReference>
<dbReference type="SMART" id="SM00360">
    <property type="entry name" value="RRM"/>
    <property type="match status" value="2"/>
</dbReference>
<dbReference type="Proteomes" id="UP000054886">
    <property type="component" value="Unassembled WGS sequence"/>
</dbReference>
<dbReference type="VEuPathDB" id="FungiDB:GVI51_F00847"/>
<evidence type="ECO:0000256" key="5">
    <source>
        <dbReference type="ARBA" id="ARBA00022517"/>
    </source>
</evidence>
<evidence type="ECO:0000256" key="7">
    <source>
        <dbReference type="ARBA" id="ARBA00022884"/>
    </source>
</evidence>
<keyword evidence="5" id="KW-0690">Ribosome biogenesis</keyword>
<evidence type="ECO:0000313" key="13">
    <source>
        <dbReference type="Proteomes" id="UP000054886"/>
    </source>
</evidence>
<dbReference type="InterPro" id="IPR012677">
    <property type="entry name" value="Nucleotide-bd_a/b_plait_sf"/>
</dbReference>